<sequence>MAHALKLLFALLLCIFVQARSDLGKSDPCALSSIEVQQMNTGLMAGYDPVFEVEVKNGCGCSVARVYLYSRGFASSTPVDPSLFRRDGVGYLANEGQSIASGASVKFRYAWDRPFQMGPENRHVEC</sequence>
<evidence type="ECO:0000256" key="1">
    <source>
        <dbReference type="ARBA" id="ARBA00022729"/>
    </source>
</evidence>
<dbReference type="PANTHER" id="PTHR33184">
    <property type="entry name" value="PROTEIN TAPETUM DETERMINANT 1-LIKE-RELATED"/>
    <property type="match status" value="1"/>
</dbReference>
<feature type="chain" id="PRO_5027940383" evidence="2">
    <location>
        <begin position="20"/>
        <end position="126"/>
    </location>
</feature>
<dbReference type="GeneID" id="109723281"/>
<evidence type="ECO:0000256" key="2">
    <source>
        <dbReference type="SAM" id="SignalP"/>
    </source>
</evidence>
<name>A0A6P5GMC6_ANACO</name>
<dbReference type="AlphaFoldDB" id="A0A6P5GMC6"/>
<organism evidence="3 4">
    <name type="scientific">Ananas comosus</name>
    <name type="common">Pineapple</name>
    <name type="synonym">Ananas ananas</name>
    <dbReference type="NCBI Taxonomy" id="4615"/>
    <lineage>
        <taxon>Eukaryota</taxon>
        <taxon>Viridiplantae</taxon>
        <taxon>Streptophyta</taxon>
        <taxon>Embryophyta</taxon>
        <taxon>Tracheophyta</taxon>
        <taxon>Spermatophyta</taxon>
        <taxon>Magnoliopsida</taxon>
        <taxon>Liliopsida</taxon>
        <taxon>Poales</taxon>
        <taxon>Bromeliaceae</taxon>
        <taxon>Bromelioideae</taxon>
        <taxon>Ananas</taxon>
    </lineage>
</organism>
<reference evidence="4" key="2">
    <citation type="submission" date="2025-08" db="UniProtKB">
        <authorList>
            <consortium name="RefSeq"/>
        </authorList>
    </citation>
    <scope>IDENTIFICATION</scope>
    <source>
        <tissue evidence="4">Leaf</tissue>
    </source>
</reference>
<dbReference type="Proteomes" id="UP000515123">
    <property type="component" value="Linkage group 17"/>
</dbReference>
<dbReference type="GO" id="GO:0001709">
    <property type="term" value="P:cell fate determination"/>
    <property type="evidence" value="ECO:0007669"/>
    <property type="project" value="TreeGrafter"/>
</dbReference>
<reference evidence="3" key="1">
    <citation type="journal article" date="2015" name="Nat. Genet.">
        <title>The pineapple genome and the evolution of CAM photosynthesis.</title>
        <authorList>
            <person name="Ming R."/>
            <person name="VanBuren R."/>
            <person name="Wai C.M."/>
            <person name="Tang H."/>
            <person name="Schatz M.C."/>
            <person name="Bowers J.E."/>
            <person name="Lyons E."/>
            <person name="Wang M.L."/>
            <person name="Chen J."/>
            <person name="Biggers E."/>
            <person name="Zhang J."/>
            <person name="Huang L."/>
            <person name="Zhang L."/>
            <person name="Miao W."/>
            <person name="Zhang J."/>
            <person name="Ye Z."/>
            <person name="Miao C."/>
            <person name="Lin Z."/>
            <person name="Wang H."/>
            <person name="Zhou H."/>
            <person name="Yim W.C."/>
            <person name="Priest H.D."/>
            <person name="Zheng C."/>
            <person name="Woodhouse M."/>
            <person name="Edger P.P."/>
            <person name="Guyot R."/>
            <person name="Guo H.B."/>
            <person name="Guo H."/>
            <person name="Zheng G."/>
            <person name="Singh R."/>
            <person name="Sharma A."/>
            <person name="Min X."/>
            <person name="Zheng Y."/>
            <person name="Lee H."/>
            <person name="Gurtowski J."/>
            <person name="Sedlazeck F.J."/>
            <person name="Harkess A."/>
            <person name="McKain M.R."/>
            <person name="Liao Z."/>
            <person name="Fang J."/>
            <person name="Liu J."/>
            <person name="Zhang X."/>
            <person name="Zhang Q."/>
            <person name="Hu W."/>
            <person name="Qin Y."/>
            <person name="Wang K."/>
            <person name="Chen L.Y."/>
            <person name="Shirley N."/>
            <person name="Lin Y.R."/>
            <person name="Liu L.Y."/>
            <person name="Hernandez A.G."/>
            <person name="Wright C.L."/>
            <person name="Bulone V."/>
            <person name="Tuskan G.A."/>
            <person name="Heath K."/>
            <person name="Zee F."/>
            <person name="Moore P.H."/>
            <person name="Sunkar R."/>
            <person name="Leebens-Mack J.H."/>
            <person name="Mockler T."/>
            <person name="Bennetzen J.L."/>
            <person name="Freeling M."/>
            <person name="Sankoff D."/>
            <person name="Paterson A.H."/>
            <person name="Zhu X."/>
            <person name="Yang X."/>
            <person name="Smith J.A."/>
            <person name="Cushman J.C."/>
            <person name="Paull R.E."/>
            <person name="Yu Q."/>
        </authorList>
    </citation>
    <scope>NUCLEOTIDE SEQUENCE [LARGE SCALE GENOMIC DNA]</scope>
    <source>
        <strain evidence="3">cv. F153</strain>
    </source>
</reference>
<gene>
    <name evidence="4" type="primary">LOC109723281</name>
</gene>
<dbReference type="PANTHER" id="PTHR33184:SF32">
    <property type="entry name" value="EXPRESSED PROTEIN"/>
    <property type="match status" value="1"/>
</dbReference>
<feature type="signal peptide" evidence="2">
    <location>
        <begin position="1"/>
        <end position="19"/>
    </location>
</feature>
<dbReference type="OrthoDB" id="603213at2759"/>
<evidence type="ECO:0000313" key="3">
    <source>
        <dbReference type="Proteomes" id="UP000515123"/>
    </source>
</evidence>
<proteinExistence type="predicted"/>
<dbReference type="InterPro" id="IPR040361">
    <property type="entry name" value="TPD1"/>
</dbReference>
<dbReference type="Pfam" id="PF24068">
    <property type="entry name" value="TPD1_C"/>
    <property type="match status" value="1"/>
</dbReference>
<protein>
    <submittedName>
        <fullName evidence="4">TPD1 protein homolog 1-like isoform X1</fullName>
    </submittedName>
</protein>
<accession>A0A6P5GMC6</accession>
<keyword evidence="1 2" id="KW-0732">Signal</keyword>
<evidence type="ECO:0000313" key="4">
    <source>
        <dbReference type="RefSeq" id="XP_020107193.1"/>
    </source>
</evidence>
<keyword evidence="3" id="KW-1185">Reference proteome</keyword>
<dbReference type="RefSeq" id="XP_020107193.1">
    <property type="nucleotide sequence ID" value="XM_020251604.1"/>
</dbReference>